<gene>
    <name evidence="2" type="ordered locus">ckrop_1223</name>
</gene>
<dbReference type="Gene3D" id="1.10.10.2910">
    <property type="match status" value="1"/>
</dbReference>
<dbReference type="Proteomes" id="UP000001473">
    <property type="component" value="Chromosome"/>
</dbReference>
<dbReference type="AlphaFoldDB" id="C4LJG2"/>
<reference evidence="2 3" key="1">
    <citation type="journal article" date="2008" name="J. Biotechnol.">
        <title>Ultrafast pyrosequencing of Corynebacterium kroppenstedtii DSM44385 revealed insights into the physiology of a lipophilic corynebacterium that lacks mycolic acids.</title>
        <authorList>
            <person name="Tauch A."/>
            <person name="Schneider J."/>
            <person name="Szczepanowski R."/>
            <person name="Tilker A."/>
            <person name="Viehoever P."/>
            <person name="Gartemann K.-H."/>
            <person name="Arnold W."/>
            <person name="Blom J."/>
            <person name="Brinkrolf K."/>
            <person name="Brune I."/>
            <person name="Goetker S."/>
            <person name="Weisshaar B."/>
            <person name="Goesmann A."/>
            <person name="Droege M."/>
            <person name="Puehler A."/>
        </authorList>
    </citation>
    <scope>NUCLEOTIDE SEQUENCE [LARGE SCALE GENOMIC DNA]</scope>
    <source>
        <strain evidence="3">DSM 44385 / JCM 11950 / CIP 105744 / CCUG 35717</strain>
    </source>
</reference>
<dbReference type="eggNOG" id="COG2856">
    <property type="taxonomic scope" value="Bacteria"/>
</dbReference>
<dbReference type="STRING" id="645127.ckrop_1223"/>
<accession>C4LJG2</accession>
<proteinExistence type="predicted"/>
<evidence type="ECO:0000313" key="3">
    <source>
        <dbReference type="Proteomes" id="UP000001473"/>
    </source>
</evidence>
<dbReference type="KEGG" id="ckp:ckrop_1223"/>
<dbReference type="HOGENOM" id="CLU_134881_1_0_11"/>
<keyword evidence="3" id="KW-1185">Reference proteome</keyword>
<dbReference type="Pfam" id="PF06114">
    <property type="entry name" value="Peptidase_M78"/>
    <property type="match status" value="1"/>
</dbReference>
<protein>
    <recommendedName>
        <fullName evidence="1">IrrE N-terminal-like domain-containing protein</fullName>
    </recommendedName>
</protein>
<evidence type="ECO:0000313" key="2">
    <source>
        <dbReference type="EMBL" id="ACR17967.1"/>
    </source>
</evidence>
<dbReference type="EMBL" id="CP001620">
    <property type="protein sequence ID" value="ACR17967.1"/>
    <property type="molecule type" value="Genomic_DNA"/>
</dbReference>
<dbReference type="InterPro" id="IPR010359">
    <property type="entry name" value="IrrE_HExxH"/>
</dbReference>
<organism evidence="2 3">
    <name type="scientific">Corynebacterium kroppenstedtii (strain DSM 44385 / JCM 11950 / CIP 105744 / CCUG 35717)</name>
    <dbReference type="NCBI Taxonomy" id="645127"/>
    <lineage>
        <taxon>Bacteria</taxon>
        <taxon>Bacillati</taxon>
        <taxon>Actinomycetota</taxon>
        <taxon>Actinomycetes</taxon>
        <taxon>Mycobacteriales</taxon>
        <taxon>Corynebacteriaceae</taxon>
        <taxon>Corynebacterium</taxon>
    </lineage>
</organism>
<feature type="domain" description="IrrE N-terminal-like" evidence="1">
    <location>
        <begin position="8"/>
        <end position="98"/>
    </location>
</feature>
<sequence>MSSHTGGEKGRWYSDTRTIGLRKDLHPTLRYCTLAHELGHALNNHDSRAEAWLRDRQEREADIFAANVLIDPSEYKSAELLYGPRYGAIAHEIGVTVHLIKVWAAHHTPQRIIP</sequence>
<name>C4LJG2_CORK4</name>
<evidence type="ECO:0000259" key="1">
    <source>
        <dbReference type="Pfam" id="PF06114"/>
    </source>
</evidence>